<evidence type="ECO:0000313" key="5">
    <source>
        <dbReference type="Proteomes" id="UP000185728"/>
    </source>
</evidence>
<dbReference type="Gene3D" id="3.40.5.30">
    <property type="entry name" value="(Trans)glycosidases - domain 2"/>
    <property type="match status" value="1"/>
</dbReference>
<dbReference type="PANTHER" id="PTHR11177">
    <property type="entry name" value="CHITINASE"/>
    <property type="match status" value="1"/>
</dbReference>
<evidence type="ECO:0000313" key="4">
    <source>
        <dbReference type="EMBL" id="SIT16305.1"/>
    </source>
</evidence>
<dbReference type="EMBL" id="FTOB01000018">
    <property type="protein sequence ID" value="SIT16305.1"/>
    <property type="molecule type" value="Genomic_DNA"/>
</dbReference>
<dbReference type="PANTHER" id="PTHR11177:SF317">
    <property type="entry name" value="CHITINASE 12-RELATED"/>
    <property type="match status" value="1"/>
</dbReference>
<dbReference type="Proteomes" id="UP000185728">
    <property type="component" value="Unassembled WGS sequence"/>
</dbReference>
<dbReference type="SUPFAM" id="SSF51445">
    <property type="entry name" value="(Trans)glycosidases"/>
    <property type="match status" value="1"/>
</dbReference>
<protein>
    <recommendedName>
        <fullName evidence="2">chitinase</fullName>
        <ecNumber evidence="2">3.2.1.14</ecNumber>
    </recommendedName>
</protein>
<gene>
    <name evidence="4" type="ORF">SAMN05421766_1187</name>
</gene>
<dbReference type="Gene3D" id="3.20.20.80">
    <property type="entry name" value="Glycosidases"/>
    <property type="match status" value="1"/>
</dbReference>
<dbReference type="EC" id="3.2.1.14" evidence="2"/>
<evidence type="ECO:0000259" key="3">
    <source>
        <dbReference type="PROSITE" id="PS51910"/>
    </source>
</evidence>
<dbReference type="RefSeq" id="WP_076457289.1">
    <property type="nucleotide sequence ID" value="NZ_FTOB01000018.1"/>
</dbReference>
<dbReference type="InterPro" id="IPR001223">
    <property type="entry name" value="Glyco_hydro18_cat"/>
</dbReference>
<organism evidence="4 5">
    <name type="scientific">Zobellia uliginosa</name>
    <dbReference type="NCBI Taxonomy" id="143224"/>
    <lineage>
        <taxon>Bacteria</taxon>
        <taxon>Pseudomonadati</taxon>
        <taxon>Bacteroidota</taxon>
        <taxon>Flavobacteriia</taxon>
        <taxon>Flavobacteriales</taxon>
        <taxon>Flavobacteriaceae</taxon>
        <taxon>Zobellia</taxon>
    </lineage>
</organism>
<comment type="caution">
    <text evidence="4">The sequence shown here is derived from an EMBL/GenBank/DDBJ whole genome shotgun (WGS) entry which is preliminary data.</text>
</comment>
<dbReference type="PROSITE" id="PS51257">
    <property type="entry name" value="PROKAR_LIPOPROTEIN"/>
    <property type="match status" value="1"/>
</dbReference>
<dbReference type="SMART" id="SM00636">
    <property type="entry name" value="Glyco_18"/>
    <property type="match status" value="1"/>
</dbReference>
<comment type="catalytic activity">
    <reaction evidence="1">
        <text>Random endo-hydrolysis of N-acetyl-beta-D-glucosaminide (1-&gt;4)-beta-linkages in chitin and chitodextrins.</text>
        <dbReference type="EC" id="3.2.1.14"/>
    </reaction>
</comment>
<accession>A0ABY1L2A6</accession>
<dbReference type="Pfam" id="PF00704">
    <property type="entry name" value="Glyco_hydro_18"/>
    <property type="match status" value="1"/>
</dbReference>
<dbReference type="PROSITE" id="PS51910">
    <property type="entry name" value="GH18_2"/>
    <property type="match status" value="1"/>
</dbReference>
<feature type="domain" description="GH18" evidence="3">
    <location>
        <begin position="127"/>
        <end position="439"/>
    </location>
</feature>
<keyword evidence="5" id="KW-1185">Reference proteome</keyword>
<name>A0ABY1L2A6_9FLAO</name>
<proteinExistence type="predicted"/>
<reference evidence="4 5" key="1">
    <citation type="submission" date="2017-01" db="EMBL/GenBank/DDBJ databases">
        <authorList>
            <person name="Varghese N."/>
            <person name="Submissions S."/>
        </authorList>
    </citation>
    <scope>NUCLEOTIDE SEQUENCE [LARGE SCALE GENOMIC DNA]</scope>
    <source>
        <strain evidence="4 5">DSM 2061</strain>
    </source>
</reference>
<evidence type="ECO:0000256" key="1">
    <source>
        <dbReference type="ARBA" id="ARBA00000822"/>
    </source>
</evidence>
<dbReference type="InterPro" id="IPR050314">
    <property type="entry name" value="Glycosyl_Hydrlase_18"/>
</dbReference>
<dbReference type="InterPro" id="IPR011583">
    <property type="entry name" value="Chitinase_II/V-like_cat"/>
</dbReference>
<sequence>MKTIYIKKLFFLIILLGSVILIISCSDDTNYSSPDLVLVTSNIETELNLRVDEEVILSLNFENAVGQLSYIWSIDGTIVSKEDNYAFQPTESGQFSIDVYVEDAEGKYTNEIFKLKVVGLPHVYDSNKVVVGYCPSYKTDTVEWDKITHLIYTYVYPKEDGTLDTSDMHALASYVTQAKANNVKILVSIGGFGFYPGRDTRIFTNVIGDDAKRSKLVQNINTFIRDNQLDGIDINYQELIGGGETVDNTETNKLLPFFRELREALPSESLITSYVTGSYEWAAYHFRDITAEMASVLDFISVMSFDNLGSWPESALGPHSSITDAQNALNRYIEFGAPKSKLVLGLPLYGRDFLTASGGVAQVITYADIVSLYSPTESEFMEGNVNRDGHNIFFDSQEIVSQKVNYVKDNEFRGITLWKLGQDTSDPNLSLLKDILNQFN</sequence>
<evidence type="ECO:0000256" key="2">
    <source>
        <dbReference type="ARBA" id="ARBA00012729"/>
    </source>
</evidence>
<dbReference type="InterPro" id="IPR017853">
    <property type="entry name" value="GH"/>
</dbReference>